<dbReference type="Pfam" id="PF13356">
    <property type="entry name" value="Arm-DNA-bind_3"/>
    <property type="match status" value="1"/>
</dbReference>
<dbReference type="PROSITE" id="PS51898">
    <property type="entry name" value="TYR_RECOMBINASE"/>
    <property type="match status" value="1"/>
</dbReference>
<protein>
    <submittedName>
        <fullName evidence="6">Tyrosine-type recombinase/integrase</fullName>
    </submittedName>
</protein>
<evidence type="ECO:0000256" key="4">
    <source>
        <dbReference type="SAM" id="MobiDB-lite"/>
    </source>
</evidence>
<keyword evidence="3" id="KW-0233">DNA recombination</keyword>
<sequence>MPRQRLTNPRIEAFKPKAESILWDEDMPRLGVRARPSGAKWSKSFLFKGTLDYQNIRVTIGSTDAWTIEAARDEARKFQRWIDEGRDPRDVLRELEEARAAKEAATNAAQEAAKREAERNEAPAMDGWRAYLDARRPKWGELTIRDHERVSKEGGEPITRGRKTTEDGMTQPGALRPLLLLPLAQIDAGRVRAWLTDEAAKRPTHAALAFRLLRGFLNWCADRPEYGDQVQPNACASKAVREELPKRAAKDDCLQREQLPLWFEHVRALHNPMHAAYLQALLLTGARREELTGLRWEDVDFQWKSLSIRDKVEGVRTIPLTPYVAGLLRDLKARNDTPPPEYRILHGKRIKNDLDAWEPSPWVFASPTAASGRLQEPRIGHNKALTAAGLPDLTLHGLRRSFGTLAEWVEVPAGIVAQIMGHKPSAIAEKHYRRRPLDLLRQWHTKIEGWILAEAGIVQPTEEQAGLRVVA</sequence>
<dbReference type="Gene3D" id="3.30.160.390">
    <property type="entry name" value="Integrase, DNA-binding domain"/>
    <property type="match status" value="1"/>
</dbReference>
<evidence type="ECO:0000313" key="6">
    <source>
        <dbReference type="EMBL" id="NMF93772.1"/>
    </source>
</evidence>
<dbReference type="InterPro" id="IPR002104">
    <property type="entry name" value="Integrase_catalytic"/>
</dbReference>
<dbReference type="InterPro" id="IPR013762">
    <property type="entry name" value="Integrase-like_cat_sf"/>
</dbReference>
<dbReference type="Gene3D" id="1.10.443.10">
    <property type="entry name" value="Intergrase catalytic core"/>
    <property type="match status" value="1"/>
</dbReference>
<dbReference type="SUPFAM" id="SSF56349">
    <property type="entry name" value="DNA breaking-rejoining enzymes"/>
    <property type="match status" value="1"/>
</dbReference>
<keyword evidence="7" id="KW-1185">Reference proteome</keyword>
<accession>A0ABX1N3E8</accession>
<evidence type="ECO:0000256" key="3">
    <source>
        <dbReference type="ARBA" id="ARBA00023172"/>
    </source>
</evidence>
<reference evidence="6" key="1">
    <citation type="submission" date="2019-12" db="EMBL/GenBank/DDBJ databases">
        <title>Comparative genomics gives insights into the taxonomy of the Azoarcus-Aromatoleum group and reveals separate origins of nif in the plant-associated Azoarcus and non-plant-associated Aromatoleum sub-groups.</title>
        <authorList>
            <person name="Lafos M."/>
            <person name="Maluk M."/>
            <person name="Batista M."/>
            <person name="Junghare M."/>
            <person name="Carmona M."/>
            <person name="Faoro H."/>
            <person name="Cruz L.M."/>
            <person name="Battistoni F."/>
            <person name="De Souza E."/>
            <person name="Pedrosa F."/>
            <person name="Chen W.-M."/>
            <person name="Poole P.S."/>
            <person name="Dixon R.A."/>
            <person name="James E.K."/>
        </authorList>
    </citation>
    <scope>NUCLEOTIDE SEQUENCE</scope>
    <source>
        <strain evidence="6">U120</strain>
    </source>
</reference>
<name>A0ABX1N3E8_9RHOO</name>
<feature type="domain" description="Tyr recombinase" evidence="5">
    <location>
        <begin position="249"/>
        <end position="445"/>
    </location>
</feature>
<dbReference type="PANTHER" id="PTHR30629:SF6">
    <property type="entry name" value="PROPHAGE INTEGRASE INTA-RELATED"/>
    <property type="match status" value="1"/>
</dbReference>
<evidence type="ECO:0000259" key="5">
    <source>
        <dbReference type="PROSITE" id="PS51898"/>
    </source>
</evidence>
<comment type="similarity">
    <text evidence="1">Belongs to the 'phage' integrase family.</text>
</comment>
<dbReference type="InterPro" id="IPR050808">
    <property type="entry name" value="Phage_Integrase"/>
</dbReference>
<feature type="region of interest" description="Disordered" evidence="4">
    <location>
        <begin position="151"/>
        <end position="171"/>
    </location>
</feature>
<proteinExistence type="inferred from homology"/>
<dbReference type="Proteomes" id="UP000601990">
    <property type="component" value="Unassembled WGS sequence"/>
</dbReference>
<evidence type="ECO:0000256" key="2">
    <source>
        <dbReference type="ARBA" id="ARBA00022908"/>
    </source>
</evidence>
<evidence type="ECO:0000313" key="7">
    <source>
        <dbReference type="Proteomes" id="UP000601990"/>
    </source>
</evidence>
<dbReference type="PANTHER" id="PTHR30629">
    <property type="entry name" value="PROPHAGE INTEGRASE"/>
    <property type="match status" value="1"/>
</dbReference>
<dbReference type="InterPro" id="IPR038488">
    <property type="entry name" value="Integrase_DNA-bd_sf"/>
</dbReference>
<gene>
    <name evidence="6" type="ORF">GO608_10590</name>
</gene>
<dbReference type="InterPro" id="IPR025166">
    <property type="entry name" value="Integrase_DNA_bind_dom"/>
</dbReference>
<dbReference type="Pfam" id="PF00589">
    <property type="entry name" value="Phage_integrase"/>
    <property type="match status" value="1"/>
</dbReference>
<dbReference type="InterPro" id="IPR011010">
    <property type="entry name" value="DNA_brk_join_enz"/>
</dbReference>
<comment type="caution">
    <text evidence="6">The sequence shown here is derived from an EMBL/GenBank/DDBJ whole genome shotgun (WGS) entry which is preliminary data.</text>
</comment>
<keyword evidence="2" id="KW-0229">DNA integration</keyword>
<dbReference type="EMBL" id="WTVH01000018">
    <property type="protein sequence ID" value="NMF93772.1"/>
    <property type="molecule type" value="Genomic_DNA"/>
</dbReference>
<evidence type="ECO:0000256" key="1">
    <source>
        <dbReference type="ARBA" id="ARBA00008857"/>
    </source>
</evidence>
<dbReference type="RefSeq" id="WP_169199029.1">
    <property type="nucleotide sequence ID" value="NZ_WTVH02000009.1"/>
</dbReference>
<organism evidence="6 7">
    <name type="scientific">Aromatoleum buckelii</name>
    <dbReference type="NCBI Taxonomy" id="200254"/>
    <lineage>
        <taxon>Bacteria</taxon>
        <taxon>Pseudomonadati</taxon>
        <taxon>Pseudomonadota</taxon>
        <taxon>Betaproteobacteria</taxon>
        <taxon>Rhodocyclales</taxon>
        <taxon>Rhodocyclaceae</taxon>
        <taxon>Aromatoleum</taxon>
    </lineage>
</organism>